<dbReference type="AlphaFoldDB" id="A0A835WGG2"/>
<evidence type="ECO:0000313" key="4">
    <source>
        <dbReference type="EMBL" id="KAG2446794.1"/>
    </source>
</evidence>
<feature type="region of interest" description="Disordered" evidence="1">
    <location>
        <begin position="250"/>
        <end position="297"/>
    </location>
</feature>
<dbReference type="OrthoDB" id="532384at2759"/>
<organism evidence="4 5">
    <name type="scientific">Chlamydomonas schloesseri</name>
    <dbReference type="NCBI Taxonomy" id="2026947"/>
    <lineage>
        <taxon>Eukaryota</taxon>
        <taxon>Viridiplantae</taxon>
        <taxon>Chlorophyta</taxon>
        <taxon>core chlorophytes</taxon>
        <taxon>Chlorophyceae</taxon>
        <taxon>CS clade</taxon>
        <taxon>Chlamydomonadales</taxon>
        <taxon>Chlamydomonadaceae</taxon>
        <taxon>Chlamydomonas</taxon>
    </lineage>
</organism>
<proteinExistence type="predicted"/>
<accession>A0A835WGG2</accession>
<feature type="chain" id="PRO_5032435875" description="ShKT domain-containing protein" evidence="2">
    <location>
        <begin position="26"/>
        <end position="297"/>
    </location>
</feature>
<evidence type="ECO:0000313" key="5">
    <source>
        <dbReference type="Proteomes" id="UP000613740"/>
    </source>
</evidence>
<feature type="domain" description="ShKT" evidence="3">
    <location>
        <begin position="43"/>
        <end position="77"/>
    </location>
</feature>
<dbReference type="SUPFAM" id="SSF50891">
    <property type="entry name" value="Cyclophilin-like"/>
    <property type="match status" value="1"/>
</dbReference>
<feature type="signal peptide" evidence="2">
    <location>
        <begin position="1"/>
        <end position="25"/>
    </location>
</feature>
<dbReference type="SMART" id="SM00254">
    <property type="entry name" value="ShKT"/>
    <property type="match status" value="1"/>
</dbReference>
<evidence type="ECO:0000256" key="1">
    <source>
        <dbReference type="SAM" id="MobiDB-lite"/>
    </source>
</evidence>
<comment type="caution">
    <text evidence="4">The sequence shown here is derived from an EMBL/GenBank/DDBJ whole genome shotgun (WGS) entry which is preliminary data.</text>
</comment>
<dbReference type="PROSITE" id="PS51670">
    <property type="entry name" value="SHKT"/>
    <property type="match status" value="1"/>
</dbReference>
<gene>
    <name evidence="4" type="ORF">HYH02_008354</name>
</gene>
<evidence type="ECO:0000256" key="2">
    <source>
        <dbReference type="SAM" id="SignalP"/>
    </source>
</evidence>
<reference evidence="4" key="1">
    <citation type="journal article" date="2020" name="bioRxiv">
        <title>Comparative genomics of Chlamydomonas.</title>
        <authorList>
            <person name="Craig R.J."/>
            <person name="Hasan A.R."/>
            <person name="Ness R.W."/>
            <person name="Keightley P.D."/>
        </authorList>
    </citation>
    <scope>NUCLEOTIDE SEQUENCE</scope>
    <source>
        <strain evidence="4">CCAP 11/173</strain>
    </source>
</reference>
<dbReference type="InterPro" id="IPR003582">
    <property type="entry name" value="ShKT_dom"/>
</dbReference>
<protein>
    <recommendedName>
        <fullName evidence="3">ShKT domain-containing protein</fullName>
    </recommendedName>
</protein>
<name>A0A835WGG2_9CHLO</name>
<evidence type="ECO:0000259" key="3">
    <source>
        <dbReference type="PROSITE" id="PS51670"/>
    </source>
</evidence>
<dbReference type="Pfam" id="PF01549">
    <property type="entry name" value="ShK"/>
    <property type="match status" value="1"/>
</dbReference>
<dbReference type="PANTHER" id="PTHR46873:SF1">
    <property type="entry name" value="EXPRESSED PROTEIN"/>
    <property type="match status" value="1"/>
</dbReference>
<sequence length="297" mass="31887">MGSERHGLLLLLALSLASWTQPLLAATDRDTAFETWTENPKACRDLESACNDWADKGECDKNPGFMHKSCRLSCKLCTAPEIKPSDYADMHLVLNTSLGQIRIRPLFDTAPATAALVLEAAANQPAPCRGCVFYRNEAVPPEGSSGPPYGLLQGSLAGLLKVPEHEGGPISMRRGHVAMIPSTREFFINVMDHESWGGSMTVWGDVADSASMSVVESALLLPYHDVKHPTFGTVMRMLDEQVPFSLLAVPADGSSSSSSVSSSSSGSDGEEEASATWTSVDASAQKRRSRRTLDTDA</sequence>
<keyword evidence="5" id="KW-1185">Reference proteome</keyword>
<keyword evidence="2" id="KW-0732">Signal</keyword>
<dbReference type="EMBL" id="JAEHOD010000025">
    <property type="protein sequence ID" value="KAG2446794.1"/>
    <property type="molecule type" value="Genomic_DNA"/>
</dbReference>
<dbReference type="PANTHER" id="PTHR46873">
    <property type="entry name" value="EXPRESSED PROTEIN"/>
    <property type="match status" value="1"/>
</dbReference>
<dbReference type="Proteomes" id="UP000613740">
    <property type="component" value="Unassembled WGS sequence"/>
</dbReference>
<feature type="compositionally biased region" description="Low complexity" evidence="1">
    <location>
        <begin position="251"/>
        <end position="267"/>
    </location>
</feature>
<dbReference type="InterPro" id="IPR029000">
    <property type="entry name" value="Cyclophilin-like_dom_sf"/>
</dbReference>